<reference evidence="2" key="1">
    <citation type="submission" date="2017-04" db="EMBL/GenBank/DDBJ databases">
        <authorList>
            <person name="Varghese N."/>
            <person name="Submissions S."/>
        </authorList>
    </citation>
    <scope>NUCLEOTIDE SEQUENCE [LARGE SCALE GENOMIC DNA]</scope>
    <source>
        <strain evidence="2">DSM 21164</strain>
    </source>
</reference>
<gene>
    <name evidence="1" type="ORF">SAMN05660703_1040</name>
</gene>
<organism evidence="1 2">
    <name type="scientific">Cellulophaga tyrosinoxydans</name>
    <dbReference type="NCBI Taxonomy" id="504486"/>
    <lineage>
        <taxon>Bacteria</taxon>
        <taxon>Pseudomonadati</taxon>
        <taxon>Bacteroidota</taxon>
        <taxon>Flavobacteriia</taxon>
        <taxon>Flavobacteriales</taxon>
        <taxon>Flavobacteriaceae</taxon>
        <taxon>Cellulophaga</taxon>
    </lineage>
</organism>
<dbReference type="RefSeq" id="WP_084060318.1">
    <property type="nucleotide sequence ID" value="NZ_FWXO01000001.1"/>
</dbReference>
<dbReference type="Proteomes" id="UP000192360">
    <property type="component" value="Unassembled WGS sequence"/>
</dbReference>
<sequence length="104" mass="11830">MIGISKTLIQSFLLLVWLIALTAPPIITMLDSDTKVLVTNLTEEEQHEYPQGKKNTETPKLFFDQLECFSQISKQQSQKIADFYILGVSTHTQKILLPPPKKEV</sequence>
<accession>A0A1W1Z182</accession>
<dbReference type="EMBL" id="FWXO01000001">
    <property type="protein sequence ID" value="SMC42200.1"/>
    <property type="molecule type" value="Genomic_DNA"/>
</dbReference>
<keyword evidence="2" id="KW-1185">Reference proteome</keyword>
<protein>
    <submittedName>
        <fullName evidence="1">Uncharacterized protein</fullName>
    </submittedName>
</protein>
<evidence type="ECO:0000313" key="2">
    <source>
        <dbReference type="Proteomes" id="UP000192360"/>
    </source>
</evidence>
<dbReference type="OrthoDB" id="1446699at2"/>
<name>A0A1W1Z182_9FLAO</name>
<dbReference type="AlphaFoldDB" id="A0A1W1Z182"/>
<proteinExistence type="predicted"/>
<evidence type="ECO:0000313" key="1">
    <source>
        <dbReference type="EMBL" id="SMC42200.1"/>
    </source>
</evidence>
<dbReference type="STRING" id="504486.SAMN05660703_1040"/>